<keyword evidence="3 12" id="KW-0812">Transmembrane</keyword>
<comment type="caution">
    <text evidence="14">The sequence shown here is derived from an EMBL/GenBank/DDBJ whole genome shotgun (WGS) entry which is preliminary data.</text>
</comment>
<feature type="domain" description="Ion transport" evidence="13">
    <location>
        <begin position="2"/>
        <end position="59"/>
    </location>
</feature>
<dbReference type="Pfam" id="PF00520">
    <property type="entry name" value="Ion_trans"/>
    <property type="match status" value="1"/>
</dbReference>
<keyword evidence="4" id="KW-0677">Repeat</keyword>
<evidence type="ECO:0000256" key="1">
    <source>
        <dbReference type="ARBA" id="ARBA00004141"/>
    </source>
</evidence>
<evidence type="ECO:0000256" key="10">
    <source>
        <dbReference type="ARBA" id="ARBA00023303"/>
    </source>
</evidence>
<comment type="subcellular location">
    <subcellularLocation>
        <location evidence="1">Membrane</location>
        <topology evidence="1">Multi-pass membrane protein</topology>
    </subcellularLocation>
</comment>
<feature type="transmembrane region" description="Helical" evidence="12">
    <location>
        <begin position="20"/>
        <end position="45"/>
    </location>
</feature>
<keyword evidence="2" id="KW-0813">Transport</keyword>
<evidence type="ECO:0000313" key="15">
    <source>
        <dbReference type="Proteomes" id="UP000828390"/>
    </source>
</evidence>
<dbReference type="InterPro" id="IPR005821">
    <property type="entry name" value="Ion_trans_dom"/>
</dbReference>
<dbReference type="InterPro" id="IPR052076">
    <property type="entry name" value="TRP_cation_channel"/>
</dbReference>
<dbReference type="AlphaFoldDB" id="A0A9D4CSH1"/>
<reference evidence="14" key="2">
    <citation type="submission" date="2020-11" db="EMBL/GenBank/DDBJ databases">
        <authorList>
            <person name="McCartney M.A."/>
            <person name="Auch B."/>
            <person name="Kono T."/>
            <person name="Mallez S."/>
            <person name="Becker A."/>
            <person name="Gohl D.M."/>
            <person name="Silverstein K.A.T."/>
            <person name="Koren S."/>
            <person name="Bechman K.B."/>
            <person name="Herman A."/>
            <person name="Abrahante J.E."/>
            <person name="Garbe J."/>
        </authorList>
    </citation>
    <scope>NUCLEOTIDE SEQUENCE</scope>
    <source>
        <strain evidence="14">Duluth1</strain>
        <tissue evidence="14">Whole animal</tissue>
    </source>
</reference>
<evidence type="ECO:0000256" key="12">
    <source>
        <dbReference type="SAM" id="Phobius"/>
    </source>
</evidence>
<evidence type="ECO:0000256" key="2">
    <source>
        <dbReference type="ARBA" id="ARBA00022448"/>
    </source>
</evidence>
<feature type="coiled-coil region" evidence="11">
    <location>
        <begin position="137"/>
        <end position="171"/>
    </location>
</feature>
<name>A0A9D4CSH1_DREPO</name>
<keyword evidence="9" id="KW-0325">Glycoprotein</keyword>
<evidence type="ECO:0000256" key="9">
    <source>
        <dbReference type="ARBA" id="ARBA00023180"/>
    </source>
</evidence>
<keyword evidence="10" id="KW-0407">Ion channel</keyword>
<protein>
    <recommendedName>
        <fullName evidence="13">Ion transport domain-containing protein</fullName>
    </recommendedName>
</protein>
<evidence type="ECO:0000313" key="14">
    <source>
        <dbReference type="EMBL" id="KAH3729944.1"/>
    </source>
</evidence>
<sequence length="194" mass="22575">MMIGEFEYDAIFNEPNEVVYYQWLGYVLFCVFMVIMSIIIMNLLVGLAVDNINEVQEQAELTRKAMQVELALDVERIVPDFLRRKFVVRKDTLRPNERINFIFKEAFGLARYGLTAASINKALNPELDEISKVRESQQNLQKTVDKMRHNNKEMKAQLNNLEGMMKALMAHQNITFLEEDLQETEEISPMGVYS</sequence>
<accession>A0A9D4CSH1</accession>
<organism evidence="14 15">
    <name type="scientific">Dreissena polymorpha</name>
    <name type="common">Zebra mussel</name>
    <name type="synonym">Mytilus polymorpha</name>
    <dbReference type="NCBI Taxonomy" id="45954"/>
    <lineage>
        <taxon>Eukaryota</taxon>
        <taxon>Metazoa</taxon>
        <taxon>Spiralia</taxon>
        <taxon>Lophotrochozoa</taxon>
        <taxon>Mollusca</taxon>
        <taxon>Bivalvia</taxon>
        <taxon>Autobranchia</taxon>
        <taxon>Heteroconchia</taxon>
        <taxon>Euheterodonta</taxon>
        <taxon>Imparidentia</taxon>
        <taxon>Neoheterodontei</taxon>
        <taxon>Myida</taxon>
        <taxon>Dreissenoidea</taxon>
        <taxon>Dreissenidae</taxon>
        <taxon>Dreissena</taxon>
    </lineage>
</organism>
<keyword evidence="11" id="KW-0175">Coiled coil</keyword>
<proteinExistence type="predicted"/>
<evidence type="ECO:0000259" key="13">
    <source>
        <dbReference type="Pfam" id="PF00520"/>
    </source>
</evidence>
<dbReference type="PANTHER" id="PTHR47143:SF1">
    <property type="entry name" value="ION_TRANS DOMAIN-CONTAINING PROTEIN"/>
    <property type="match status" value="1"/>
</dbReference>
<evidence type="ECO:0000256" key="8">
    <source>
        <dbReference type="ARBA" id="ARBA00023136"/>
    </source>
</evidence>
<evidence type="ECO:0000256" key="7">
    <source>
        <dbReference type="ARBA" id="ARBA00023065"/>
    </source>
</evidence>
<evidence type="ECO:0000256" key="6">
    <source>
        <dbReference type="ARBA" id="ARBA00023043"/>
    </source>
</evidence>
<dbReference type="EMBL" id="JAIWYP010000012">
    <property type="protein sequence ID" value="KAH3729944.1"/>
    <property type="molecule type" value="Genomic_DNA"/>
</dbReference>
<dbReference type="GO" id="GO:1902495">
    <property type="term" value="C:transmembrane transporter complex"/>
    <property type="evidence" value="ECO:0007669"/>
    <property type="project" value="TreeGrafter"/>
</dbReference>
<dbReference type="PANTHER" id="PTHR47143">
    <property type="entry name" value="TRANSIENT RECEPTOR POTENTIAL CATION CHANNEL PROTEIN PAINLESS"/>
    <property type="match status" value="1"/>
</dbReference>
<dbReference type="Proteomes" id="UP000828390">
    <property type="component" value="Unassembled WGS sequence"/>
</dbReference>
<evidence type="ECO:0000256" key="5">
    <source>
        <dbReference type="ARBA" id="ARBA00022989"/>
    </source>
</evidence>
<keyword evidence="5 12" id="KW-1133">Transmembrane helix</keyword>
<keyword evidence="6" id="KW-0040">ANK repeat</keyword>
<keyword evidence="7" id="KW-0406">Ion transport</keyword>
<evidence type="ECO:0000256" key="3">
    <source>
        <dbReference type="ARBA" id="ARBA00022692"/>
    </source>
</evidence>
<keyword evidence="8 12" id="KW-0472">Membrane</keyword>
<dbReference type="Gene3D" id="1.10.287.70">
    <property type="match status" value="1"/>
</dbReference>
<evidence type="ECO:0000256" key="11">
    <source>
        <dbReference type="SAM" id="Coils"/>
    </source>
</evidence>
<gene>
    <name evidence="14" type="ORF">DPMN_055922</name>
</gene>
<keyword evidence="15" id="KW-1185">Reference proteome</keyword>
<dbReference type="GO" id="GO:0005216">
    <property type="term" value="F:monoatomic ion channel activity"/>
    <property type="evidence" value="ECO:0007669"/>
    <property type="project" value="InterPro"/>
</dbReference>
<evidence type="ECO:0000256" key="4">
    <source>
        <dbReference type="ARBA" id="ARBA00022737"/>
    </source>
</evidence>
<reference evidence="14" key="1">
    <citation type="journal article" date="2019" name="bioRxiv">
        <title>The Genome of the Zebra Mussel, Dreissena polymorpha: A Resource for Invasive Species Research.</title>
        <authorList>
            <person name="McCartney M.A."/>
            <person name="Auch B."/>
            <person name="Kono T."/>
            <person name="Mallez S."/>
            <person name="Zhang Y."/>
            <person name="Obille A."/>
            <person name="Becker A."/>
            <person name="Abrahante J.E."/>
            <person name="Garbe J."/>
            <person name="Badalamenti J.P."/>
            <person name="Herman A."/>
            <person name="Mangelson H."/>
            <person name="Liachko I."/>
            <person name="Sullivan S."/>
            <person name="Sone E.D."/>
            <person name="Koren S."/>
            <person name="Silverstein K.A.T."/>
            <person name="Beckman K.B."/>
            <person name="Gohl D.M."/>
        </authorList>
    </citation>
    <scope>NUCLEOTIDE SEQUENCE</scope>
    <source>
        <strain evidence="14">Duluth1</strain>
        <tissue evidence="14">Whole animal</tissue>
    </source>
</reference>